<keyword evidence="1" id="KW-0732">Signal</keyword>
<dbReference type="InterPro" id="IPR013517">
    <property type="entry name" value="FG-GAP"/>
</dbReference>
<name>A0A381QA85_9ZZZZ</name>
<dbReference type="AlphaFoldDB" id="A0A381QA85"/>
<protein>
    <recommendedName>
        <fullName evidence="4">VCBS repeat-containing protein</fullName>
    </recommendedName>
</protein>
<evidence type="ECO:0000313" key="3">
    <source>
        <dbReference type="EMBL" id="SUZ74553.1"/>
    </source>
</evidence>
<evidence type="ECO:0008006" key="4">
    <source>
        <dbReference type="Google" id="ProtNLM"/>
    </source>
</evidence>
<reference evidence="3" key="1">
    <citation type="submission" date="2018-05" db="EMBL/GenBank/DDBJ databases">
        <authorList>
            <person name="Lanie J.A."/>
            <person name="Ng W.-L."/>
            <person name="Kazmierczak K.M."/>
            <person name="Andrzejewski T.M."/>
            <person name="Davidsen T.M."/>
            <person name="Wayne K.J."/>
            <person name="Tettelin H."/>
            <person name="Glass J.I."/>
            <person name="Rusch D."/>
            <person name="Podicherti R."/>
            <person name="Tsui H.-C.T."/>
            <person name="Winkler M.E."/>
        </authorList>
    </citation>
    <scope>NUCLEOTIDE SEQUENCE</scope>
</reference>
<organism evidence="3">
    <name type="scientific">marine metagenome</name>
    <dbReference type="NCBI Taxonomy" id="408172"/>
    <lineage>
        <taxon>unclassified sequences</taxon>
        <taxon>metagenomes</taxon>
        <taxon>ecological metagenomes</taxon>
    </lineage>
</organism>
<evidence type="ECO:0000256" key="1">
    <source>
        <dbReference type="ARBA" id="ARBA00022729"/>
    </source>
</evidence>
<dbReference type="EMBL" id="UINC01001215">
    <property type="protein sequence ID" value="SUZ74553.1"/>
    <property type="molecule type" value="Genomic_DNA"/>
</dbReference>
<dbReference type="SUPFAM" id="SSF69318">
    <property type="entry name" value="Integrin alpha N-terminal domain"/>
    <property type="match status" value="3"/>
</dbReference>
<proteinExistence type="predicted"/>
<evidence type="ECO:0000256" key="2">
    <source>
        <dbReference type="SAM" id="MobiDB-lite"/>
    </source>
</evidence>
<feature type="compositionally biased region" description="Acidic residues" evidence="2">
    <location>
        <begin position="446"/>
        <end position="455"/>
    </location>
</feature>
<dbReference type="Gene3D" id="2.130.10.130">
    <property type="entry name" value="Integrin alpha, N-terminal"/>
    <property type="match status" value="3"/>
</dbReference>
<feature type="region of interest" description="Disordered" evidence="2">
    <location>
        <begin position="428"/>
        <end position="465"/>
    </location>
</feature>
<dbReference type="InterPro" id="IPR028994">
    <property type="entry name" value="Integrin_alpha_N"/>
</dbReference>
<dbReference type="PANTHER" id="PTHR44103">
    <property type="entry name" value="PROPROTEIN CONVERTASE P"/>
    <property type="match status" value="1"/>
</dbReference>
<sequence>MFKAPNTFNIQLSSVLYLILLFCQGTSGTAVAGDDPLALTYTWIPQFYGNLKGETKLLYTNSFARCQLRFVDIDHDGDDDLYVGKADGRIAFFLNQGSIADPFFKLMTENFVVIHEGIDEQSNATHVRTVLDVGNNAAPEFVDIDSDGDFDLFVGSEDGHIFHYENRGNQLHPMFFRKTPIYMELKFGGNSVPRFADINGDRTYDLFVGTRSGKTHVFFNSGMTDEAVFCQHFEVTDPPDIRCKYQPEVIADISPQADAVPEFVDWDQDKDLDLVIGKSNGKINYYLNTGDNFAPHWSLKSRHFQFIDTGGSVAPTFHDLNRDSFPELFLGTSSSKVIYYENHEVLLDLLRKIPSIQLHKIDRTAAFEKVLSQACLQLKGLPECIIPLSVAFGVPEGTKINKLLQLYPYILLPDISIDVFSEEIVDSAEVTDDTNEADTSTQENTATDEEPEEGNVADPGKTGELTNQAAVSGGEFFHLWREIEPDAAEKNEKIENLKSLGIITRNQLWLSSRNFFKIENLVGNDRHSFLTSGDWNQDGRLDILLGSRSGEIYAFENRADQGTDWYPLKFPALETDRRQYSSPVLTDIDGDGDLDIICGNRRGKIEWILNRGTEKEPDWVVHDMNLSQIDVGSFSTPLLQDMDGDEDLDLLVGNSKGLIIYYENQGNKNSPHFVLRNTRISGIKMKASSAPTFWKWNEDEYPDLVIGGREGFLSLVSHKPPERSPVLRGWTLEAAQWQKIKTIGYSTPHFADIDGDNKTDLLMGDEQGNLHYMKNGGLKKIVETQQESTLILTENTLEDDEDEDVQADATIIPVETPAAEEDLEADEPIEPIFEFISDKYGNLELGRRAFPAFMDVDGDNIIDLIVGNNAGELRYYRQKQGSSESQWILESKHFLDYRGGKNSAPVFADLDGDGDFDLLVGNQHGNIHYWENKGSSEIAEFIYNPTPFIGVTGGRNSVPAVLDLNGDGRNDLLVGNFIGQLHKFMSIENGSGFSFRLERRKYLNLDVGLGSVPKITDIDNNNQPDLIVGSDSGKLFSFQPDPENTTLLTWKSSPEYFKKLKLPVGGNPVFVDLDSDGDLDLIIGSEEGTLYHFRNTGR</sequence>
<gene>
    <name evidence="3" type="ORF">METZ01_LOCUS27407</name>
</gene>
<dbReference type="Pfam" id="PF13517">
    <property type="entry name" value="FG-GAP_3"/>
    <property type="match status" value="4"/>
</dbReference>
<dbReference type="PANTHER" id="PTHR44103:SF1">
    <property type="entry name" value="PROPROTEIN CONVERTASE P"/>
    <property type="match status" value="1"/>
</dbReference>
<accession>A0A381QA85</accession>